<keyword evidence="3" id="KW-1185">Reference proteome</keyword>
<feature type="transmembrane region" description="Helical" evidence="1">
    <location>
        <begin position="38"/>
        <end position="60"/>
    </location>
</feature>
<dbReference type="AlphaFoldDB" id="A0A1M5V3I8"/>
<dbReference type="OrthoDB" id="9799090at2"/>
<evidence type="ECO:0000256" key="1">
    <source>
        <dbReference type="SAM" id="Phobius"/>
    </source>
</evidence>
<reference evidence="2 3" key="1">
    <citation type="submission" date="2016-11" db="EMBL/GenBank/DDBJ databases">
        <authorList>
            <person name="Jaros S."/>
            <person name="Januszkiewicz K."/>
            <person name="Wedrychowicz H."/>
        </authorList>
    </citation>
    <scope>NUCLEOTIDE SEQUENCE [LARGE SCALE GENOMIC DNA]</scope>
    <source>
        <strain evidence="2 3">DSM 8605</strain>
    </source>
</reference>
<organism evidence="2 3">
    <name type="scientific">Clostridium grantii DSM 8605</name>
    <dbReference type="NCBI Taxonomy" id="1121316"/>
    <lineage>
        <taxon>Bacteria</taxon>
        <taxon>Bacillati</taxon>
        <taxon>Bacillota</taxon>
        <taxon>Clostridia</taxon>
        <taxon>Eubacteriales</taxon>
        <taxon>Clostridiaceae</taxon>
        <taxon>Clostridium</taxon>
    </lineage>
</organism>
<protein>
    <submittedName>
        <fullName evidence="2">Uncharacterized protein</fullName>
    </submittedName>
</protein>
<dbReference type="RefSeq" id="WP_084133502.1">
    <property type="nucleotide sequence ID" value="NZ_FQXM01000010.1"/>
</dbReference>
<evidence type="ECO:0000313" key="2">
    <source>
        <dbReference type="EMBL" id="SHH69668.1"/>
    </source>
</evidence>
<keyword evidence="1" id="KW-0472">Membrane</keyword>
<dbReference type="EMBL" id="FQXM01000010">
    <property type="protein sequence ID" value="SHH69668.1"/>
    <property type="molecule type" value="Genomic_DNA"/>
</dbReference>
<keyword evidence="1" id="KW-0812">Transmembrane</keyword>
<sequence length="243" mass="29005">MNKNSKIKWQVKLGVLLVLLSFIVYFINYAIFKDFHHILTFFLEDLAFIPIEVLVVTLLIDKVIEKREKENMMQKLNMVIGVFFIEIGTSIMKTCVKLDPNVDRIRSAMIIKEECNKAEYNNLLKILKNYEYSISIEGVDLHEVKEFLTSKREFLIRLLENPNLLEHETFAELLNAVFHVEEELLARDLDKLSKEDEEHIESDIIRVYKYIVYEWVQYMRHLQGKYPYLFKTALYNNPFNLRK</sequence>
<dbReference type="STRING" id="1121316.SAMN02745207_02038"/>
<feature type="transmembrane region" description="Helical" evidence="1">
    <location>
        <begin position="12"/>
        <end position="32"/>
    </location>
</feature>
<name>A0A1M5V3I8_9CLOT</name>
<evidence type="ECO:0000313" key="3">
    <source>
        <dbReference type="Proteomes" id="UP000184447"/>
    </source>
</evidence>
<proteinExistence type="predicted"/>
<gene>
    <name evidence="2" type="ORF">SAMN02745207_02038</name>
</gene>
<accession>A0A1M5V3I8</accession>
<dbReference type="Proteomes" id="UP000184447">
    <property type="component" value="Unassembled WGS sequence"/>
</dbReference>
<keyword evidence="1" id="KW-1133">Transmembrane helix</keyword>